<protein>
    <submittedName>
        <fullName evidence="1">Uncharacterized protein</fullName>
    </submittedName>
</protein>
<proteinExistence type="predicted"/>
<name>S4NCR6_9LACO</name>
<reference evidence="2" key="1">
    <citation type="journal article" date="2013" name="Genome Announc.">
        <title>Draft Genome Sequence of D-Branched-Chain Amino Acid Producer Lactobacillus otakiensis JCM 15040T, Isolated from a Traditional Japanese Pickle.</title>
        <authorList>
            <person name="Doi K."/>
            <person name="Mori K."/>
            <person name="Mutaguchi Y."/>
            <person name="Tashiro K."/>
            <person name="Fujino Y."/>
            <person name="Ohmori T."/>
            <person name="Kuhara S."/>
            <person name="Ohshima T."/>
        </authorList>
    </citation>
    <scope>NUCLEOTIDE SEQUENCE [LARGE SCALE GENOMIC DNA]</scope>
    <source>
        <strain evidence="2">JCM 15040</strain>
    </source>
</reference>
<dbReference type="Proteomes" id="UP000016361">
    <property type="component" value="Unassembled WGS sequence"/>
</dbReference>
<sequence>MVIKFRLIFKVAVPQFAGIASSSESAVETTEGRDYSILAFRDYRLEIQATTAGRAGGLRHGGIGELSNDVSYQDPIMNIISTKITLLFMNKELNKFPSQTKYT</sequence>
<evidence type="ECO:0000313" key="2">
    <source>
        <dbReference type="Proteomes" id="UP000016361"/>
    </source>
</evidence>
<dbReference type="EMBL" id="BASH01000003">
    <property type="protein sequence ID" value="GAD16609.1"/>
    <property type="molecule type" value="Genomic_DNA"/>
</dbReference>
<evidence type="ECO:0000313" key="1">
    <source>
        <dbReference type="EMBL" id="GAD16609.1"/>
    </source>
</evidence>
<gene>
    <name evidence="1" type="ORF">LOT_1147</name>
</gene>
<organism evidence="1 2">
    <name type="scientific">Lentilactobacillus otakiensis DSM 19908 = JCM 15040</name>
    <dbReference type="NCBI Taxonomy" id="1423780"/>
    <lineage>
        <taxon>Bacteria</taxon>
        <taxon>Bacillati</taxon>
        <taxon>Bacillota</taxon>
        <taxon>Bacilli</taxon>
        <taxon>Lactobacillales</taxon>
        <taxon>Lactobacillaceae</taxon>
        <taxon>Lentilactobacillus</taxon>
    </lineage>
</organism>
<accession>S4NCR6</accession>
<dbReference type="eggNOG" id="ENOG5030BHI">
    <property type="taxonomic scope" value="Bacteria"/>
</dbReference>
<dbReference type="STRING" id="1423780.FD05_GL000785"/>
<keyword evidence="2" id="KW-1185">Reference proteome</keyword>
<dbReference type="AlphaFoldDB" id="S4NCR6"/>
<comment type="caution">
    <text evidence="1">The sequence shown here is derived from an EMBL/GenBank/DDBJ whole genome shotgun (WGS) entry which is preliminary data.</text>
</comment>